<proteinExistence type="predicted"/>
<reference evidence="2" key="1">
    <citation type="journal article" date="2020" name="Stud. Mycol.">
        <title>101 Dothideomycetes genomes: a test case for predicting lifestyles and emergence of pathogens.</title>
        <authorList>
            <person name="Haridas S."/>
            <person name="Albert R."/>
            <person name="Binder M."/>
            <person name="Bloem J."/>
            <person name="Labutti K."/>
            <person name="Salamov A."/>
            <person name="Andreopoulos B."/>
            <person name="Baker S."/>
            <person name="Barry K."/>
            <person name="Bills G."/>
            <person name="Bluhm B."/>
            <person name="Cannon C."/>
            <person name="Castanera R."/>
            <person name="Culley D."/>
            <person name="Daum C."/>
            <person name="Ezra D."/>
            <person name="Gonzalez J."/>
            <person name="Henrissat B."/>
            <person name="Kuo A."/>
            <person name="Liang C."/>
            <person name="Lipzen A."/>
            <person name="Lutzoni F."/>
            <person name="Magnuson J."/>
            <person name="Mondo S."/>
            <person name="Nolan M."/>
            <person name="Ohm R."/>
            <person name="Pangilinan J."/>
            <person name="Park H.-J."/>
            <person name="Ramirez L."/>
            <person name="Alfaro M."/>
            <person name="Sun H."/>
            <person name="Tritt A."/>
            <person name="Yoshinaga Y."/>
            <person name="Zwiers L.-H."/>
            <person name="Turgeon B."/>
            <person name="Goodwin S."/>
            <person name="Spatafora J."/>
            <person name="Crous P."/>
            <person name="Grigoriev I."/>
        </authorList>
    </citation>
    <scope>NUCLEOTIDE SEQUENCE</scope>
    <source>
        <strain evidence="2">CBS 473.64</strain>
    </source>
</reference>
<dbReference type="Proteomes" id="UP000799753">
    <property type="component" value="Unassembled WGS sequence"/>
</dbReference>
<dbReference type="EMBL" id="MU006809">
    <property type="protein sequence ID" value="KAF2635257.1"/>
    <property type="molecule type" value="Genomic_DNA"/>
</dbReference>
<name>A0A6A6RJJ1_9PLEO</name>
<gene>
    <name evidence="2" type="ORF">P280DRAFT_484826</name>
</gene>
<feature type="signal peptide" evidence="1">
    <location>
        <begin position="1"/>
        <end position="16"/>
    </location>
</feature>
<evidence type="ECO:0000313" key="2">
    <source>
        <dbReference type="EMBL" id="KAF2635257.1"/>
    </source>
</evidence>
<evidence type="ECO:0000313" key="3">
    <source>
        <dbReference type="Proteomes" id="UP000799753"/>
    </source>
</evidence>
<feature type="chain" id="PRO_5025529573" evidence="1">
    <location>
        <begin position="17"/>
        <end position="185"/>
    </location>
</feature>
<protein>
    <submittedName>
        <fullName evidence="2">Uncharacterized protein</fullName>
    </submittedName>
</protein>
<dbReference type="AlphaFoldDB" id="A0A6A6RJJ1"/>
<organism evidence="2 3">
    <name type="scientific">Massarina eburnea CBS 473.64</name>
    <dbReference type="NCBI Taxonomy" id="1395130"/>
    <lineage>
        <taxon>Eukaryota</taxon>
        <taxon>Fungi</taxon>
        <taxon>Dikarya</taxon>
        <taxon>Ascomycota</taxon>
        <taxon>Pezizomycotina</taxon>
        <taxon>Dothideomycetes</taxon>
        <taxon>Pleosporomycetidae</taxon>
        <taxon>Pleosporales</taxon>
        <taxon>Massarineae</taxon>
        <taxon>Massarinaceae</taxon>
        <taxon>Massarina</taxon>
    </lineage>
</organism>
<keyword evidence="1" id="KW-0732">Signal</keyword>
<sequence length="185" mass="21371">MLPILTILLFAIAALAAPLDPQPADANLPPKWQSLWTFGITVYESCSATGSVSKYATLRNFRDQNGNYHTIDNDKDVLYNLQGKNTIVVPDARDNLELTLGPMERYGTPDMAVKWCTYMPTSYDAGSKDDHVFICGCHLKSIDDWEGWCWRNEWSWGKKIQCDPERYRVRWYECWFDMDQLFSHG</sequence>
<keyword evidence="3" id="KW-1185">Reference proteome</keyword>
<evidence type="ECO:0000256" key="1">
    <source>
        <dbReference type="SAM" id="SignalP"/>
    </source>
</evidence>
<accession>A0A6A6RJJ1</accession>